<evidence type="ECO:0000313" key="3">
    <source>
        <dbReference type="Proteomes" id="UP000054097"/>
    </source>
</evidence>
<gene>
    <name evidence="2" type="ORF">M408DRAFT_22895</name>
</gene>
<dbReference type="Proteomes" id="UP000054097">
    <property type="component" value="Unassembled WGS sequence"/>
</dbReference>
<accession>A0A0C3BDQ0</accession>
<sequence length="247" mass="28054">MPKRGSDEREEADDSLSSVMSHKRQKLDEDINDIKDQIENALTELEISDLVAQFIKLRLNKVIKYLPKFKLALYKRVPPSTFANGKEWPAQQRRPGAMLCLRPVDKRGLLIYLLHRAFLVFRTQRLQPLPDGPKAVEAMRAAIILCSTMGNAFSNKDARSLAFSNAVEDLFSDWQPQVKLSITDGTVAVTIVCYSTLGKINYERLSDRFMVASRLFYELTFDSVSARFNHSGVARNSQVERSLLAVR</sequence>
<proteinExistence type="predicted"/>
<dbReference type="AlphaFoldDB" id="A0A0C3BDQ0"/>
<name>A0A0C3BDQ0_SERVB</name>
<dbReference type="EMBL" id="KN824288">
    <property type="protein sequence ID" value="KIM29561.1"/>
    <property type="molecule type" value="Genomic_DNA"/>
</dbReference>
<reference evidence="2 3" key="1">
    <citation type="submission" date="2014-04" db="EMBL/GenBank/DDBJ databases">
        <authorList>
            <consortium name="DOE Joint Genome Institute"/>
            <person name="Kuo A."/>
            <person name="Zuccaro A."/>
            <person name="Kohler A."/>
            <person name="Nagy L.G."/>
            <person name="Floudas D."/>
            <person name="Copeland A."/>
            <person name="Barry K.W."/>
            <person name="Cichocki N."/>
            <person name="Veneault-Fourrey C."/>
            <person name="LaButti K."/>
            <person name="Lindquist E.A."/>
            <person name="Lipzen A."/>
            <person name="Lundell T."/>
            <person name="Morin E."/>
            <person name="Murat C."/>
            <person name="Sun H."/>
            <person name="Tunlid A."/>
            <person name="Henrissat B."/>
            <person name="Grigoriev I.V."/>
            <person name="Hibbett D.S."/>
            <person name="Martin F."/>
            <person name="Nordberg H.P."/>
            <person name="Cantor M.N."/>
            <person name="Hua S.X."/>
        </authorList>
    </citation>
    <scope>NUCLEOTIDE SEQUENCE [LARGE SCALE GENOMIC DNA]</scope>
    <source>
        <strain evidence="2 3">MAFF 305830</strain>
    </source>
</reference>
<protein>
    <submittedName>
        <fullName evidence="2">Uncharacterized protein</fullName>
    </submittedName>
</protein>
<dbReference type="OrthoDB" id="10628334at2759"/>
<evidence type="ECO:0000256" key="1">
    <source>
        <dbReference type="SAM" id="MobiDB-lite"/>
    </source>
</evidence>
<reference evidence="3" key="2">
    <citation type="submission" date="2015-01" db="EMBL/GenBank/DDBJ databases">
        <title>Evolutionary Origins and Diversification of the Mycorrhizal Mutualists.</title>
        <authorList>
            <consortium name="DOE Joint Genome Institute"/>
            <consortium name="Mycorrhizal Genomics Consortium"/>
            <person name="Kohler A."/>
            <person name="Kuo A."/>
            <person name="Nagy L.G."/>
            <person name="Floudas D."/>
            <person name="Copeland A."/>
            <person name="Barry K.W."/>
            <person name="Cichocki N."/>
            <person name="Veneault-Fourrey C."/>
            <person name="LaButti K."/>
            <person name="Lindquist E.A."/>
            <person name="Lipzen A."/>
            <person name="Lundell T."/>
            <person name="Morin E."/>
            <person name="Murat C."/>
            <person name="Riley R."/>
            <person name="Ohm R."/>
            <person name="Sun H."/>
            <person name="Tunlid A."/>
            <person name="Henrissat B."/>
            <person name="Grigoriev I.V."/>
            <person name="Hibbett D.S."/>
            <person name="Martin F."/>
        </authorList>
    </citation>
    <scope>NUCLEOTIDE SEQUENCE [LARGE SCALE GENOMIC DNA]</scope>
    <source>
        <strain evidence="3">MAFF 305830</strain>
    </source>
</reference>
<organism evidence="2 3">
    <name type="scientific">Serendipita vermifera MAFF 305830</name>
    <dbReference type="NCBI Taxonomy" id="933852"/>
    <lineage>
        <taxon>Eukaryota</taxon>
        <taxon>Fungi</taxon>
        <taxon>Dikarya</taxon>
        <taxon>Basidiomycota</taxon>
        <taxon>Agaricomycotina</taxon>
        <taxon>Agaricomycetes</taxon>
        <taxon>Sebacinales</taxon>
        <taxon>Serendipitaceae</taxon>
        <taxon>Serendipita</taxon>
    </lineage>
</organism>
<dbReference type="HOGENOM" id="CLU_1125107_0_0_1"/>
<evidence type="ECO:0000313" key="2">
    <source>
        <dbReference type="EMBL" id="KIM29561.1"/>
    </source>
</evidence>
<feature type="region of interest" description="Disordered" evidence="1">
    <location>
        <begin position="1"/>
        <end position="24"/>
    </location>
</feature>
<keyword evidence="3" id="KW-1185">Reference proteome</keyword>